<dbReference type="InterPro" id="IPR036291">
    <property type="entry name" value="NAD(P)-bd_dom_sf"/>
</dbReference>
<sequence length="111" mass="12565">MCISLSSSGALSERPEGASYRSSGLAISRWTEALRLRYQDHGLVTSCAYQGAIESIPDARRRTLPHEAQLAENTLVWLAAQRQERMDGKYVSCSWDMEEFLVKRDDIVEKN</sequence>
<reference evidence="1 2" key="1">
    <citation type="submission" date="2016-07" db="EMBL/GenBank/DDBJ databases">
        <title>Pervasive Adenine N6-methylation of Active Genes in Fungi.</title>
        <authorList>
            <consortium name="DOE Joint Genome Institute"/>
            <person name="Mondo S.J."/>
            <person name="Dannebaum R.O."/>
            <person name="Kuo R.C."/>
            <person name="Labutti K."/>
            <person name="Haridas S."/>
            <person name="Kuo A."/>
            <person name="Salamov A."/>
            <person name="Ahrendt S.R."/>
            <person name="Lipzen A."/>
            <person name="Sullivan W."/>
            <person name="Andreopoulos W.B."/>
            <person name="Clum A."/>
            <person name="Lindquist E."/>
            <person name="Daum C."/>
            <person name="Ramamoorthy G.K."/>
            <person name="Gryganskyi A."/>
            <person name="Culley D."/>
            <person name="Magnuson J.K."/>
            <person name="James T.Y."/>
            <person name="O'Malley M.A."/>
            <person name="Stajich J.E."/>
            <person name="Spatafora J.W."/>
            <person name="Visel A."/>
            <person name="Grigoriev I.V."/>
        </authorList>
    </citation>
    <scope>NUCLEOTIDE SEQUENCE [LARGE SCALE GENOMIC DNA]</scope>
    <source>
        <strain evidence="1 2">12-1054</strain>
    </source>
</reference>
<dbReference type="OrthoDB" id="1933717at2759"/>
<evidence type="ECO:0000313" key="2">
    <source>
        <dbReference type="Proteomes" id="UP000193685"/>
    </source>
</evidence>
<accession>A0A1Y2EUN4</accession>
<evidence type="ECO:0000313" key="1">
    <source>
        <dbReference type="EMBL" id="ORY74565.1"/>
    </source>
</evidence>
<comment type="caution">
    <text evidence="1">The sequence shown here is derived from an EMBL/GenBank/DDBJ whole genome shotgun (WGS) entry which is preliminary data.</text>
</comment>
<organism evidence="1 2">
    <name type="scientific">Protomyces lactucae-debilis</name>
    <dbReference type="NCBI Taxonomy" id="2754530"/>
    <lineage>
        <taxon>Eukaryota</taxon>
        <taxon>Fungi</taxon>
        <taxon>Dikarya</taxon>
        <taxon>Ascomycota</taxon>
        <taxon>Taphrinomycotina</taxon>
        <taxon>Taphrinomycetes</taxon>
        <taxon>Taphrinales</taxon>
        <taxon>Protomycetaceae</taxon>
        <taxon>Protomyces</taxon>
    </lineage>
</organism>
<dbReference type="GeneID" id="63784741"/>
<keyword evidence="2" id="KW-1185">Reference proteome</keyword>
<dbReference type="STRING" id="56484.A0A1Y2EUN4"/>
<dbReference type="OMA" id="NADYADQ"/>
<dbReference type="SUPFAM" id="SSF51735">
    <property type="entry name" value="NAD(P)-binding Rossmann-fold domains"/>
    <property type="match status" value="1"/>
</dbReference>
<dbReference type="Gene3D" id="3.40.50.720">
    <property type="entry name" value="NAD(P)-binding Rossmann-like Domain"/>
    <property type="match status" value="1"/>
</dbReference>
<dbReference type="AlphaFoldDB" id="A0A1Y2EUN4"/>
<dbReference type="RefSeq" id="XP_040722039.1">
    <property type="nucleotide sequence ID" value="XM_040868142.1"/>
</dbReference>
<gene>
    <name evidence="1" type="ORF">BCR37DRAFT_352584</name>
</gene>
<protein>
    <submittedName>
        <fullName evidence="1">Uncharacterized protein</fullName>
    </submittedName>
</protein>
<dbReference type="Proteomes" id="UP000193685">
    <property type="component" value="Unassembled WGS sequence"/>
</dbReference>
<name>A0A1Y2EUN4_PROLT</name>
<proteinExistence type="predicted"/>
<dbReference type="EMBL" id="MCFI01000029">
    <property type="protein sequence ID" value="ORY74565.1"/>
    <property type="molecule type" value="Genomic_DNA"/>
</dbReference>